<sequence>MTQTTDATDKPKCFKPLSHRGEEKDAELFLRNKRGTLVPLCEPCYGQFMETCKATVEKGEIWKDHQEWLDKPEAERKISLGEGMTEFREQE</sequence>
<protein>
    <submittedName>
        <fullName evidence="1">Uncharacterized protein</fullName>
    </submittedName>
</protein>
<proteinExistence type="predicted"/>
<comment type="caution">
    <text evidence="1">The sequence shown here is derived from an EMBL/GenBank/DDBJ whole genome shotgun (WGS) entry which is preliminary data.</text>
</comment>
<dbReference type="EMBL" id="LAZR01055754">
    <property type="protein sequence ID" value="KKK75678.1"/>
    <property type="molecule type" value="Genomic_DNA"/>
</dbReference>
<dbReference type="AlphaFoldDB" id="A0A0F8Y333"/>
<accession>A0A0F8Y333</accession>
<gene>
    <name evidence="1" type="ORF">LCGC14_2871290</name>
</gene>
<feature type="non-terminal residue" evidence="1">
    <location>
        <position position="91"/>
    </location>
</feature>
<organism evidence="1">
    <name type="scientific">marine sediment metagenome</name>
    <dbReference type="NCBI Taxonomy" id="412755"/>
    <lineage>
        <taxon>unclassified sequences</taxon>
        <taxon>metagenomes</taxon>
        <taxon>ecological metagenomes</taxon>
    </lineage>
</organism>
<evidence type="ECO:0000313" key="1">
    <source>
        <dbReference type="EMBL" id="KKK75678.1"/>
    </source>
</evidence>
<name>A0A0F8Y333_9ZZZZ</name>
<reference evidence="1" key="1">
    <citation type="journal article" date="2015" name="Nature">
        <title>Complex archaea that bridge the gap between prokaryotes and eukaryotes.</title>
        <authorList>
            <person name="Spang A."/>
            <person name="Saw J.H."/>
            <person name="Jorgensen S.L."/>
            <person name="Zaremba-Niedzwiedzka K."/>
            <person name="Martijn J."/>
            <person name="Lind A.E."/>
            <person name="van Eijk R."/>
            <person name="Schleper C."/>
            <person name="Guy L."/>
            <person name="Ettema T.J."/>
        </authorList>
    </citation>
    <scope>NUCLEOTIDE SEQUENCE</scope>
</reference>